<dbReference type="InterPro" id="IPR003594">
    <property type="entry name" value="HATPase_dom"/>
</dbReference>
<evidence type="ECO:0000256" key="2">
    <source>
        <dbReference type="ARBA" id="ARBA00012438"/>
    </source>
</evidence>
<dbReference type="SMART" id="SM00388">
    <property type="entry name" value="HisKA"/>
    <property type="match status" value="1"/>
</dbReference>
<dbReference type="SMART" id="SM00387">
    <property type="entry name" value="HATPase_c"/>
    <property type="match status" value="1"/>
</dbReference>
<dbReference type="GO" id="GO:0004721">
    <property type="term" value="F:phosphoprotein phosphatase activity"/>
    <property type="evidence" value="ECO:0007669"/>
    <property type="project" value="TreeGrafter"/>
</dbReference>
<dbReference type="KEGG" id="cate:C2869_16950"/>
<feature type="transmembrane region" description="Helical" evidence="7">
    <location>
        <begin position="485"/>
        <end position="504"/>
    </location>
</feature>
<evidence type="ECO:0000313" key="10">
    <source>
        <dbReference type="Proteomes" id="UP000244441"/>
    </source>
</evidence>
<reference evidence="9 10" key="1">
    <citation type="submission" date="2018-01" db="EMBL/GenBank/DDBJ databases">
        <title>Genome sequence of a Cantenovulum-like bacteria.</title>
        <authorList>
            <person name="Tan W.R."/>
            <person name="Lau N.-S."/>
            <person name="Go F."/>
            <person name="Amirul A.-A.A."/>
        </authorList>
    </citation>
    <scope>NUCLEOTIDE SEQUENCE [LARGE SCALE GENOMIC DNA]</scope>
    <source>
        <strain evidence="9 10">CCB-QB4</strain>
    </source>
</reference>
<dbReference type="InterPro" id="IPR019734">
    <property type="entry name" value="TPR_rpt"/>
</dbReference>
<keyword evidence="10" id="KW-1185">Reference proteome</keyword>
<evidence type="ECO:0000259" key="8">
    <source>
        <dbReference type="PROSITE" id="PS50109"/>
    </source>
</evidence>
<dbReference type="InterPro" id="IPR050351">
    <property type="entry name" value="BphY/WalK/GraS-like"/>
</dbReference>
<dbReference type="SUPFAM" id="SSF55874">
    <property type="entry name" value="ATPase domain of HSP90 chaperone/DNA topoisomerase II/histidine kinase"/>
    <property type="match status" value="1"/>
</dbReference>
<dbReference type="Gene3D" id="1.25.40.10">
    <property type="entry name" value="Tetratricopeptide repeat domain"/>
    <property type="match status" value="2"/>
</dbReference>
<dbReference type="InterPro" id="IPR036890">
    <property type="entry name" value="HATPase_C_sf"/>
</dbReference>
<dbReference type="EMBL" id="CP026604">
    <property type="protein sequence ID" value="AWB68008.1"/>
    <property type="molecule type" value="Genomic_DNA"/>
</dbReference>
<dbReference type="PROSITE" id="PS50109">
    <property type="entry name" value="HIS_KIN"/>
    <property type="match status" value="1"/>
</dbReference>
<dbReference type="Gene3D" id="1.10.287.130">
    <property type="match status" value="1"/>
</dbReference>
<dbReference type="Pfam" id="PF02518">
    <property type="entry name" value="HATPase_c"/>
    <property type="match status" value="1"/>
</dbReference>
<evidence type="ECO:0000256" key="1">
    <source>
        <dbReference type="ARBA" id="ARBA00000085"/>
    </source>
</evidence>
<proteinExistence type="predicted"/>
<dbReference type="InterPro" id="IPR004358">
    <property type="entry name" value="Sig_transdc_His_kin-like_C"/>
</dbReference>
<dbReference type="InterPro" id="IPR036097">
    <property type="entry name" value="HisK_dim/P_sf"/>
</dbReference>
<keyword evidence="7" id="KW-1133">Transmembrane helix</keyword>
<keyword evidence="4" id="KW-0808">Transferase</keyword>
<dbReference type="FunFam" id="3.30.565.10:FF:000006">
    <property type="entry name" value="Sensor histidine kinase WalK"/>
    <property type="match status" value="1"/>
</dbReference>
<dbReference type="SMART" id="SM00028">
    <property type="entry name" value="TPR"/>
    <property type="match status" value="5"/>
</dbReference>
<dbReference type="PANTHER" id="PTHR45453">
    <property type="entry name" value="PHOSPHATE REGULON SENSOR PROTEIN PHOR"/>
    <property type="match status" value="1"/>
</dbReference>
<protein>
    <recommendedName>
        <fullName evidence="2">histidine kinase</fullName>
        <ecNumber evidence="2">2.7.13.3</ecNumber>
    </recommendedName>
</protein>
<dbReference type="AlphaFoldDB" id="A0A2S0VUX2"/>
<evidence type="ECO:0000256" key="7">
    <source>
        <dbReference type="SAM" id="Phobius"/>
    </source>
</evidence>
<dbReference type="Gene3D" id="3.30.565.10">
    <property type="entry name" value="Histidine kinase-like ATPase, C-terminal domain"/>
    <property type="match status" value="1"/>
</dbReference>
<dbReference type="GO" id="GO:0000155">
    <property type="term" value="F:phosphorelay sensor kinase activity"/>
    <property type="evidence" value="ECO:0007669"/>
    <property type="project" value="InterPro"/>
</dbReference>
<dbReference type="InterPro" id="IPR005467">
    <property type="entry name" value="His_kinase_dom"/>
</dbReference>
<keyword evidence="3" id="KW-0597">Phosphoprotein</keyword>
<dbReference type="Pfam" id="PF13424">
    <property type="entry name" value="TPR_12"/>
    <property type="match status" value="1"/>
</dbReference>
<dbReference type="Proteomes" id="UP000244441">
    <property type="component" value="Chromosome"/>
</dbReference>
<gene>
    <name evidence="9" type="ORF">C2869_16950</name>
</gene>
<dbReference type="Pfam" id="PF00512">
    <property type="entry name" value="HisKA"/>
    <property type="match status" value="1"/>
</dbReference>
<dbReference type="InterPro" id="IPR003661">
    <property type="entry name" value="HisK_dim/P_dom"/>
</dbReference>
<dbReference type="SUPFAM" id="SSF48452">
    <property type="entry name" value="TPR-like"/>
    <property type="match status" value="1"/>
</dbReference>
<evidence type="ECO:0000256" key="4">
    <source>
        <dbReference type="ARBA" id="ARBA00022679"/>
    </source>
</evidence>
<evidence type="ECO:0000256" key="3">
    <source>
        <dbReference type="ARBA" id="ARBA00022553"/>
    </source>
</evidence>
<dbReference type="CDD" id="cd00082">
    <property type="entry name" value="HisKA"/>
    <property type="match status" value="1"/>
</dbReference>
<keyword evidence="5" id="KW-0418">Kinase</keyword>
<feature type="domain" description="Histidine kinase" evidence="8">
    <location>
        <begin position="530"/>
        <end position="746"/>
    </location>
</feature>
<sequence length="750" mass="85859">MPSRLHLISLTQCSLNLSFFMFFSKFVFTLSLFSLLYLFSCAPVLAEQTTEVIGSTQQLQKMQSKYQELSTKLTQMKVPSPDYLQTVVDLVVSGWNINPEQALGLADIALPTLRQQTAYQELARILVFVPKIYLERGEFNLALNLIDEGIEASEQSKQERLKADNLINKAYVYKAMGKTVMANAILEETLQLYKKQGINKLIGQNLNELGQVAKLNGDLLSALDFYRDALNYLEDDASSQEYGVALTNIGEVYTELGDYKTAEQYILRGALLLQDSQKSAQLIETYRKLAHNALGQQDYEQALQHIEKAFNVMDSTSQGYRKTKLYVPYSQALLNLQRFEKLKNILDKALTMALEHGLDNEAIEIYFVYVDYYLAIEDVDQAATVLQTVLDFSSLHRLAQHKLFALRKLANVQSGLGQHELALKTFRQYHDDYMAWLQDQKSNKLIEYQAIFQSHERERRITDLENENMQHQLAHAKTQQEKHNWMLLLAVVLLTVCFIVIRFYQKRKFFNMKASLMADMVKRKNQMLADVSHELRTPLTALKLTVEALQYKLLDDVDEAYRSLDRKINDMNNLIGDIYQLAQSDIDSLQLNRRYHHFPSLLAGWQSELREYVLSQGFDWQFNNLLSANFSVDLDNEKIKQVLNNLIANSCHYTDKPGVIRLTVSNRNRNVRLVIEDSAPGVPSQDLERIFERLYRVESSRSRQTGGSGLGLAICKSIIEGHGGNIKAESSELGGLKITINFRVIVVEEQ</sequence>
<dbReference type="GO" id="GO:0016036">
    <property type="term" value="P:cellular response to phosphate starvation"/>
    <property type="evidence" value="ECO:0007669"/>
    <property type="project" value="TreeGrafter"/>
</dbReference>
<dbReference type="GO" id="GO:0005886">
    <property type="term" value="C:plasma membrane"/>
    <property type="evidence" value="ECO:0007669"/>
    <property type="project" value="TreeGrafter"/>
</dbReference>
<dbReference type="EC" id="2.7.13.3" evidence="2"/>
<accession>A0A2S0VUX2</accession>
<dbReference type="PANTHER" id="PTHR45453:SF1">
    <property type="entry name" value="PHOSPHATE REGULON SENSOR PROTEIN PHOR"/>
    <property type="match status" value="1"/>
</dbReference>
<organism evidence="9 10">
    <name type="scientific">Saccharobesus litoralis</name>
    <dbReference type="NCBI Taxonomy" id="2172099"/>
    <lineage>
        <taxon>Bacteria</taxon>
        <taxon>Pseudomonadati</taxon>
        <taxon>Pseudomonadota</taxon>
        <taxon>Gammaproteobacteria</taxon>
        <taxon>Alteromonadales</taxon>
        <taxon>Alteromonadaceae</taxon>
        <taxon>Saccharobesus</taxon>
    </lineage>
</organism>
<name>A0A2S0VUX2_9ALTE</name>
<evidence type="ECO:0000256" key="6">
    <source>
        <dbReference type="ARBA" id="ARBA00023012"/>
    </source>
</evidence>
<keyword evidence="6" id="KW-0902">Two-component regulatory system</keyword>
<keyword evidence="7" id="KW-0472">Membrane</keyword>
<dbReference type="InterPro" id="IPR011990">
    <property type="entry name" value="TPR-like_helical_dom_sf"/>
</dbReference>
<dbReference type="PRINTS" id="PR00344">
    <property type="entry name" value="BCTRLSENSOR"/>
</dbReference>
<comment type="catalytic activity">
    <reaction evidence="1">
        <text>ATP + protein L-histidine = ADP + protein N-phospho-L-histidine.</text>
        <dbReference type="EC" id="2.7.13.3"/>
    </reaction>
</comment>
<evidence type="ECO:0000256" key="5">
    <source>
        <dbReference type="ARBA" id="ARBA00022777"/>
    </source>
</evidence>
<evidence type="ECO:0000313" key="9">
    <source>
        <dbReference type="EMBL" id="AWB68008.1"/>
    </source>
</evidence>
<dbReference type="SUPFAM" id="SSF47384">
    <property type="entry name" value="Homodimeric domain of signal transducing histidine kinase"/>
    <property type="match status" value="1"/>
</dbReference>
<keyword evidence="7" id="KW-0812">Transmembrane</keyword>